<dbReference type="AlphaFoldDB" id="A0A2M4DIN8"/>
<name>A0A2M4DIN8_ANODA</name>
<dbReference type="EMBL" id="GGFL01013243">
    <property type="protein sequence ID" value="MBW77421.1"/>
    <property type="molecule type" value="Transcribed_RNA"/>
</dbReference>
<sequence length="70" mass="7811">MVWIFFPRPRFLVVLFLFPLYRLPISGGLGAFPLYSSHSPTPHHEVHAGLCPSFAFLGFSTPLPLRGRSG</sequence>
<organism evidence="1">
    <name type="scientific">Anopheles darlingi</name>
    <name type="common">Mosquito</name>
    <dbReference type="NCBI Taxonomy" id="43151"/>
    <lineage>
        <taxon>Eukaryota</taxon>
        <taxon>Metazoa</taxon>
        <taxon>Ecdysozoa</taxon>
        <taxon>Arthropoda</taxon>
        <taxon>Hexapoda</taxon>
        <taxon>Insecta</taxon>
        <taxon>Pterygota</taxon>
        <taxon>Neoptera</taxon>
        <taxon>Endopterygota</taxon>
        <taxon>Diptera</taxon>
        <taxon>Nematocera</taxon>
        <taxon>Culicoidea</taxon>
        <taxon>Culicidae</taxon>
        <taxon>Anophelinae</taxon>
        <taxon>Anopheles</taxon>
    </lineage>
</organism>
<proteinExistence type="predicted"/>
<accession>A0A2M4DIN8</accession>
<reference evidence="1" key="1">
    <citation type="submission" date="2018-01" db="EMBL/GenBank/DDBJ databases">
        <title>An insight into the sialome of Amazonian anophelines.</title>
        <authorList>
            <person name="Ribeiro J.M."/>
            <person name="Scarpassa V."/>
            <person name="Calvo E."/>
        </authorList>
    </citation>
    <scope>NUCLEOTIDE SEQUENCE</scope>
</reference>
<protein>
    <submittedName>
        <fullName evidence="1">Putative secreted protein</fullName>
    </submittedName>
</protein>
<evidence type="ECO:0000313" key="1">
    <source>
        <dbReference type="EMBL" id="MBW77421.1"/>
    </source>
</evidence>